<evidence type="ECO:0000313" key="15">
    <source>
        <dbReference type="EMBL" id="TJZ67454.1"/>
    </source>
</evidence>
<dbReference type="Gene3D" id="3.30.70.330">
    <property type="match status" value="1"/>
</dbReference>
<dbReference type="GO" id="GO:0016887">
    <property type="term" value="F:ATP hydrolysis activity"/>
    <property type="evidence" value="ECO:0007669"/>
    <property type="project" value="RHEA"/>
</dbReference>
<dbReference type="SMART" id="SM00487">
    <property type="entry name" value="DEXDc"/>
    <property type="match status" value="1"/>
</dbReference>
<dbReference type="GO" id="GO:0003676">
    <property type="term" value="F:nucleic acid binding"/>
    <property type="evidence" value="ECO:0007669"/>
    <property type="project" value="InterPro"/>
</dbReference>
<keyword evidence="4 11" id="KW-0378">Hydrolase</keyword>
<dbReference type="CDD" id="cd00268">
    <property type="entry name" value="DEADc"/>
    <property type="match status" value="1"/>
</dbReference>
<dbReference type="PANTHER" id="PTHR47959:SF1">
    <property type="entry name" value="ATP-DEPENDENT RNA HELICASE DBPA"/>
    <property type="match status" value="1"/>
</dbReference>
<dbReference type="GO" id="GO:0005524">
    <property type="term" value="F:ATP binding"/>
    <property type="evidence" value="ECO:0007669"/>
    <property type="project" value="UniProtKB-KW"/>
</dbReference>
<evidence type="ECO:0000256" key="11">
    <source>
        <dbReference type="RuleBase" id="RU000492"/>
    </source>
</evidence>
<feature type="domain" description="Helicase ATP-binding" evidence="12">
    <location>
        <begin position="33"/>
        <end position="204"/>
    </location>
</feature>
<dbReference type="InterPro" id="IPR001650">
    <property type="entry name" value="Helicase_C-like"/>
</dbReference>
<dbReference type="InterPro" id="IPR000629">
    <property type="entry name" value="RNA-helicase_DEAD-box_CS"/>
</dbReference>
<dbReference type="RefSeq" id="WP_136774532.1">
    <property type="nucleotide sequence ID" value="NZ_CP156074.1"/>
</dbReference>
<dbReference type="GO" id="GO:0009266">
    <property type="term" value="P:response to temperature stimulus"/>
    <property type="evidence" value="ECO:0007669"/>
    <property type="project" value="UniProtKB-ARBA"/>
</dbReference>
<dbReference type="GO" id="GO:0042255">
    <property type="term" value="P:ribosome assembly"/>
    <property type="evidence" value="ECO:0007669"/>
    <property type="project" value="UniProtKB-ARBA"/>
</dbReference>
<evidence type="ECO:0000256" key="5">
    <source>
        <dbReference type="ARBA" id="ARBA00022806"/>
    </source>
</evidence>
<keyword evidence="16" id="KW-1185">Reference proteome</keyword>
<dbReference type="InterPro" id="IPR011545">
    <property type="entry name" value="DEAD/DEAH_box_helicase_dom"/>
</dbReference>
<proteinExistence type="inferred from homology"/>
<evidence type="ECO:0000256" key="6">
    <source>
        <dbReference type="ARBA" id="ARBA00022840"/>
    </source>
</evidence>
<dbReference type="InterPro" id="IPR014014">
    <property type="entry name" value="RNA_helicase_DEAD_Q_motif"/>
</dbReference>
<comment type="caution">
    <text evidence="15">The sequence shown here is derived from an EMBL/GenBank/DDBJ whole genome shotgun (WGS) entry which is preliminary data.</text>
</comment>
<keyword evidence="3 11" id="KW-0547">Nucleotide-binding</keyword>
<dbReference type="EMBL" id="SUMF01000027">
    <property type="protein sequence ID" value="TJZ67454.1"/>
    <property type="molecule type" value="Genomic_DNA"/>
</dbReference>
<evidence type="ECO:0000259" key="13">
    <source>
        <dbReference type="PROSITE" id="PS51194"/>
    </source>
</evidence>
<dbReference type="NCBIfam" id="NF008744">
    <property type="entry name" value="PRK11776.1"/>
    <property type="match status" value="1"/>
</dbReference>
<dbReference type="InterPro" id="IPR050079">
    <property type="entry name" value="DEAD_box_RNA_helicase"/>
</dbReference>
<dbReference type="Proteomes" id="UP000310016">
    <property type="component" value="Unassembled WGS sequence"/>
</dbReference>
<dbReference type="AlphaFoldDB" id="A0A4U0PWG0"/>
<organism evidence="15 16">
    <name type="scientific">Chitiniphilus eburneus</name>
    <dbReference type="NCBI Taxonomy" id="2571148"/>
    <lineage>
        <taxon>Bacteria</taxon>
        <taxon>Pseudomonadati</taxon>
        <taxon>Pseudomonadota</taxon>
        <taxon>Betaproteobacteria</taxon>
        <taxon>Neisseriales</taxon>
        <taxon>Chitinibacteraceae</taxon>
        <taxon>Chitiniphilus</taxon>
    </lineage>
</organism>
<evidence type="ECO:0000256" key="4">
    <source>
        <dbReference type="ARBA" id="ARBA00022801"/>
    </source>
</evidence>
<evidence type="ECO:0000256" key="10">
    <source>
        <dbReference type="PROSITE-ProRule" id="PRU00552"/>
    </source>
</evidence>
<dbReference type="InterPro" id="IPR027417">
    <property type="entry name" value="P-loop_NTPase"/>
</dbReference>
<keyword evidence="5 11" id="KW-0347">Helicase</keyword>
<dbReference type="FunFam" id="3.40.50.300:FF:000108">
    <property type="entry name" value="ATP-dependent RNA helicase RhlE"/>
    <property type="match status" value="1"/>
</dbReference>
<dbReference type="SUPFAM" id="SSF52540">
    <property type="entry name" value="P-loop containing nucleoside triphosphate hydrolases"/>
    <property type="match status" value="1"/>
</dbReference>
<dbReference type="GO" id="GO:0005829">
    <property type="term" value="C:cytosol"/>
    <property type="evidence" value="ECO:0007669"/>
    <property type="project" value="TreeGrafter"/>
</dbReference>
<evidence type="ECO:0000256" key="7">
    <source>
        <dbReference type="ARBA" id="ARBA00038437"/>
    </source>
</evidence>
<gene>
    <name evidence="15" type="primary">dbpA</name>
    <name evidence="15" type="ORF">FAZ21_16420</name>
</gene>
<dbReference type="CDD" id="cd18787">
    <property type="entry name" value="SF2_C_DEAD"/>
    <property type="match status" value="1"/>
</dbReference>
<dbReference type="GO" id="GO:0003724">
    <property type="term" value="F:RNA helicase activity"/>
    <property type="evidence" value="ECO:0007669"/>
    <property type="project" value="UniProtKB-EC"/>
</dbReference>
<feature type="short sequence motif" description="Q motif" evidence="10">
    <location>
        <begin position="2"/>
        <end position="30"/>
    </location>
</feature>
<dbReference type="EC" id="3.6.4.13" evidence="1"/>
<evidence type="ECO:0000256" key="3">
    <source>
        <dbReference type="ARBA" id="ARBA00022741"/>
    </source>
</evidence>
<dbReference type="PROSITE" id="PS51195">
    <property type="entry name" value="Q_MOTIF"/>
    <property type="match status" value="1"/>
</dbReference>
<dbReference type="PROSITE" id="PS51194">
    <property type="entry name" value="HELICASE_CTER"/>
    <property type="match status" value="1"/>
</dbReference>
<keyword evidence="2" id="KW-0963">Cytoplasm</keyword>
<feature type="domain" description="Helicase C-terminal" evidence="13">
    <location>
        <begin position="214"/>
        <end position="377"/>
    </location>
</feature>
<name>A0A4U0PWG0_9NEIS</name>
<evidence type="ECO:0000256" key="2">
    <source>
        <dbReference type="ARBA" id="ARBA00022490"/>
    </source>
</evidence>
<dbReference type="OrthoDB" id="8520957at2"/>
<evidence type="ECO:0000313" key="16">
    <source>
        <dbReference type="Proteomes" id="UP000310016"/>
    </source>
</evidence>
<comment type="catalytic activity">
    <reaction evidence="8">
        <text>ATP + H2O = ADP + phosphate + H(+)</text>
        <dbReference type="Rhea" id="RHEA:13065"/>
        <dbReference type="ChEBI" id="CHEBI:15377"/>
        <dbReference type="ChEBI" id="CHEBI:15378"/>
        <dbReference type="ChEBI" id="CHEBI:30616"/>
        <dbReference type="ChEBI" id="CHEBI:43474"/>
        <dbReference type="ChEBI" id="CHEBI:456216"/>
        <dbReference type="EC" id="3.6.4.13"/>
    </reaction>
</comment>
<evidence type="ECO:0000256" key="1">
    <source>
        <dbReference type="ARBA" id="ARBA00012552"/>
    </source>
</evidence>
<dbReference type="Pfam" id="PF00270">
    <property type="entry name" value="DEAD"/>
    <property type="match status" value="1"/>
</dbReference>
<dbReference type="PROSITE" id="PS00039">
    <property type="entry name" value="DEAD_ATP_HELICASE"/>
    <property type="match status" value="1"/>
</dbReference>
<dbReference type="InterPro" id="IPR012677">
    <property type="entry name" value="Nucleotide-bd_a/b_plait_sf"/>
</dbReference>
<keyword evidence="6 11" id="KW-0067">ATP-binding</keyword>
<dbReference type="InterPro" id="IPR044742">
    <property type="entry name" value="DEAD/DEAH_RhlB"/>
</dbReference>
<dbReference type="Gene3D" id="3.40.50.300">
    <property type="entry name" value="P-loop containing nucleotide triphosphate hydrolases"/>
    <property type="match status" value="2"/>
</dbReference>
<dbReference type="PANTHER" id="PTHR47959">
    <property type="entry name" value="ATP-DEPENDENT RNA HELICASE RHLE-RELATED"/>
    <property type="match status" value="1"/>
</dbReference>
<dbReference type="InterPro" id="IPR014001">
    <property type="entry name" value="Helicase_ATP-bd"/>
</dbReference>
<sequence>MHAFSSLALPAPFLANLASLGYQEMTAIQAAGLPAVLSGRDLIAQAKTGSGKTATFGIGLLQKLNPRYFGIQALVLCPTRELADQVANELRRLARHLDNVKVLTLCGGVPMGPQIGSLEHGAHIVVGTPGRIQDHLYRQTLDLSHIGTLVLDEADRMVDMGFVDDIGRIVEACPARRQTLLFSATYPDSIRRIAAPFLRDPLEIKVESQHSASRIEQRFYEVTNEDRNAAVAEVLRHYRPTSALAFCNTKIHCRELVAQLQEAGFSALALYGELDQRDRDETLVRFANRSVTVLVATDVAARGLDIQTLDMVINVDVSRDTEVHVHRIGRTGRGSDKGMAISLGSPSDRKWVKLIEEYQGGPVRWFERDTLTDADASPLLPPMRTLNIAAGKKEKLRPGDILGALTGDGGLGSGQVGKINVFDFQSFVAIDRNVADQAFQRLSAAKIKGRQFKMRWLGETG</sequence>
<evidence type="ECO:0000259" key="12">
    <source>
        <dbReference type="PROSITE" id="PS51192"/>
    </source>
</evidence>
<dbReference type="Pfam" id="PF00271">
    <property type="entry name" value="Helicase_C"/>
    <property type="match status" value="1"/>
</dbReference>
<accession>A0A4U0PWG0</accession>
<dbReference type="InterPro" id="IPR005580">
    <property type="entry name" value="DbpA/CsdA_RNA-bd_dom"/>
</dbReference>
<evidence type="ECO:0000256" key="9">
    <source>
        <dbReference type="ARBA" id="ARBA00074363"/>
    </source>
</evidence>
<protein>
    <recommendedName>
        <fullName evidence="9">DEAD-box ATP-dependent RNA helicase RhpA</fullName>
        <ecNumber evidence="1">3.6.4.13</ecNumber>
    </recommendedName>
</protein>
<evidence type="ECO:0000259" key="14">
    <source>
        <dbReference type="PROSITE" id="PS51195"/>
    </source>
</evidence>
<dbReference type="Pfam" id="PF03880">
    <property type="entry name" value="DbpA"/>
    <property type="match status" value="1"/>
</dbReference>
<reference evidence="15 16" key="1">
    <citation type="submission" date="2019-04" db="EMBL/GenBank/DDBJ databases">
        <title>Chitiniphilus eburnea sp. nov., a novel chitinolytic bacterium isolated from aquaculture sludge.</title>
        <authorList>
            <person name="Sheng M."/>
        </authorList>
    </citation>
    <scope>NUCLEOTIDE SEQUENCE [LARGE SCALE GENOMIC DNA]</scope>
    <source>
        <strain evidence="15 16">HX-2-15</strain>
    </source>
</reference>
<dbReference type="PROSITE" id="PS51192">
    <property type="entry name" value="HELICASE_ATP_BIND_1"/>
    <property type="match status" value="1"/>
</dbReference>
<evidence type="ECO:0000256" key="8">
    <source>
        <dbReference type="ARBA" id="ARBA00047984"/>
    </source>
</evidence>
<comment type="similarity">
    <text evidence="7 11">Belongs to the DEAD box helicase family.</text>
</comment>
<feature type="domain" description="DEAD-box RNA helicase Q" evidence="14">
    <location>
        <begin position="2"/>
        <end position="30"/>
    </location>
</feature>
<dbReference type="SMART" id="SM00490">
    <property type="entry name" value="HELICc"/>
    <property type="match status" value="1"/>
</dbReference>